<reference evidence="3" key="1">
    <citation type="submission" date="2025-08" db="UniProtKB">
        <authorList>
            <consortium name="RefSeq"/>
        </authorList>
    </citation>
    <scope>IDENTIFICATION</scope>
</reference>
<organism evidence="2 3">
    <name type="scientific">Dinoponera quadriceps</name>
    <name type="common">South American ant</name>
    <dbReference type="NCBI Taxonomy" id="609295"/>
    <lineage>
        <taxon>Eukaryota</taxon>
        <taxon>Metazoa</taxon>
        <taxon>Ecdysozoa</taxon>
        <taxon>Arthropoda</taxon>
        <taxon>Hexapoda</taxon>
        <taxon>Insecta</taxon>
        <taxon>Pterygota</taxon>
        <taxon>Neoptera</taxon>
        <taxon>Endopterygota</taxon>
        <taxon>Hymenoptera</taxon>
        <taxon>Apocrita</taxon>
        <taxon>Aculeata</taxon>
        <taxon>Formicoidea</taxon>
        <taxon>Formicidae</taxon>
        <taxon>Ponerinae</taxon>
        <taxon>Ponerini</taxon>
        <taxon>Dinoponera</taxon>
    </lineage>
</organism>
<evidence type="ECO:0000313" key="2">
    <source>
        <dbReference type="Proteomes" id="UP000515204"/>
    </source>
</evidence>
<dbReference type="InterPro" id="IPR040441">
    <property type="entry name" value="CFA20/CFAP20DC"/>
</dbReference>
<dbReference type="OrthoDB" id="7698751at2759"/>
<dbReference type="GeneID" id="106744335"/>
<protein>
    <submittedName>
        <fullName evidence="3">Cilia- and flagella-associated protein 20-like</fullName>
    </submittedName>
</protein>
<dbReference type="Proteomes" id="UP000515204">
    <property type="component" value="Unplaced"/>
</dbReference>
<accession>A0A6P3X7W7</accession>
<dbReference type="AlphaFoldDB" id="A0A6P3X7W7"/>
<feature type="domain" description="CFA20" evidence="1">
    <location>
        <begin position="7"/>
        <end position="180"/>
    </location>
</feature>
<dbReference type="RefSeq" id="XP_014474496.1">
    <property type="nucleotide sequence ID" value="XM_014619010.1"/>
</dbReference>
<evidence type="ECO:0000313" key="3">
    <source>
        <dbReference type="RefSeq" id="XP_014474496.1"/>
    </source>
</evidence>
<sequence length="218" mass="24973">MSSDPNCGYISLLCSIANKPLDLWSKHVSLDGQVRRVSDDELHGDKVIEILGPRNSVVPTSITAPAKILDTLNIRLAILVLVIKNLQSYFKLEVQVQVMQDALTEAMVLLLKSYTSMARIPLKLEECWNTLEINLQTLCHMAYGTDYEALLRIIVYPNCRLRRVYLQDRHYNRNETSAELYNAFLDAFMSKWRINFVEQTCQTEECYTGSTYVRSIGV</sequence>
<evidence type="ECO:0000259" key="1">
    <source>
        <dbReference type="Pfam" id="PF05018"/>
    </source>
</evidence>
<name>A0A6P3X7W7_DINQU</name>
<dbReference type="Pfam" id="PF05018">
    <property type="entry name" value="CFA20_dom"/>
    <property type="match status" value="1"/>
</dbReference>
<proteinExistence type="predicted"/>
<dbReference type="InterPro" id="IPR007714">
    <property type="entry name" value="CFA20_dom"/>
</dbReference>
<dbReference type="KEGG" id="dqu:106744335"/>
<keyword evidence="2" id="KW-1185">Reference proteome</keyword>
<gene>
    <name evidence="3" type="primary">LOC106744335</name>
</gene>
<dbReference type="PANTHER" id="PTHR12458">
    <property type="entry name" value="ORF PROTEIN"/>
    <property type="match status" value="1"/>
</dbReference>